<dbReference type="SMART" id="SM00387">
    <property type="entry name" value="HATPase_c"/>
    <property type="match status" value="1"/>
</dbReference>
<dbReference type="PRINTS" id="PR00344">
    <property type="entry name" value="BCTRLSENSOR"/>
</dbReference>
<reference evidence="10 11" key="1">
    <citation type="journal article" date="2019" name="Int. J. Syst. Evol. Microbiol.">
        <title>The Global Catalogue of Microorganisms (GCM) 10K type strain sequencing project: providing services to taxonomists for standard genome sequencing and annotation.</title>
        <authorList>
            <consortium name="The Broad Institute Genomics Platform"/>
            <consortium name="The Broad Institute Genome Sequencing Center for Infectious Disease"/>
            <person name="Wu L."/>
            <person name="Ma J."/>
        </authorList>
    </citation>
    <scope>NUCLEOTIDE SEQUENCE [LARGE SCALE GENOMIC DNA]</scope>
    <source>
        <strain evidence="10 11">CGMCC 1.12285</strain>
    </source>
</reference>
<feature type="transmembrane region" description="Helical" evidence="8">
    <location>
        <begin position="7"/>
        <end position="29"/>
    </location>
</feature>
<dbReference type="InterPro" id="IPR031623">
    <property type="entry name" value="HisKA_4TM"/>
</dbReference>
<dbReference type="InterPro" id="IPR036097">
    <property type="entry name" value="HisK_dim/P_sf"/>
</dbReference>
<keyword evidence="4" id="KW-0418">Kinase</keyword>
<sequence length="386" mass="42032">MKFDNRANTLLVALGCLLGAIVAIEFIWLTLSNRLYLINDVYVVGLATTIPGVVGLVAGGVYLSRSSLSTDQQFRVLKWSVAGGGGFLLVNAMLMLTMPPANRLIAVGWARWSLSIGAGGGFLIGYYEARAVQRAVRAERASIQARESEERREMLDDLNSLLRHEVLNTAAVISGYADLLKQRADEDDPAYEYLDIIERQATELTGTTKDVRLLLQSLEEGTDLSPVDLTDLLEEELDKLEDRYGYVETEAELPDQVYVRADELLKRVFSNLLNNAVEHNQSGHPHVTVSVSPAPDTVDVRVADDGTGIPEAERDVLFEPVTGKTDHGIGLTIVARLVDRYGGNVELTETGPGGTVFTVTLPRAETEPGTDSPQRESPPTASSPPQ</sequence>
<dbReference type="InterPro" id="IPR004358">
    <property type="entry name" value="Sig_transdc_His_kin-like_C"/>
</dbReference>
<comment type="caution">
    <text evidence="10">The sequence shown here is derived from an EMBL/GenBank/DDBJ whole genome shotgun (WGS) entry which is preliminary data.</text>
</comment>
<feature type="transmembrane region" description="Helical" evidence="8">
    <location>
        <begin position="76"/>
        <end position="97"/>
    </location>
</feature>
<accession>A0ABD6B5F4</accession>
<evidence type="ECO:0000259" key="9">
    <source>
        <dbReference type="PROSITE" id="PS50109"/>
    </source>
</evidence>
<keyword evidence="8" id="KW-0472">Membrane</keyword>
<dbReference type="Proteomes" id="UP001597111">
    <property type="component" value="Unassembled WGS sequence"/>
</dbReference>
<proteinExistence type="predicted"/>
<feature type="transmembrane region" description="Helical" evidence="8">
    <location>
        <begin position="41"/>
        <end position="64"/>
    </location>
</feature>
<evidence type="ECO:0000256" key="4">
    <source>
        <dbReference type="ARBA" id="ARBA00022777"/>
    </source>
</evidence>
<dbReference type="RefSeq" id="WP_379730894.1">
    <property type="nucleotide sequence ID" value="NZ_JBHSWZ010000032.1"/>
</dbReference>
<name>A0ABD6B5F4_9EURY</name>
<feature type="domain" description="Histidine kinase" evidence="9">
    <location>
        <begin position="161"/>
        <end position="365"/>
    </location>
</feature>
<dbReference type="SUPFAM" id="SSF55874">
    <property type="entry name" value="ATPase domain of HSP90 chaperone/DNA topoisomerase II/histidine kinase"/>
    <property type="match status" value="1"/>
</dbReference>
<dbReference type="PANTHER" id="PTHR43065">
    <property type="entry name" value="SENSOR HISTIDINE KINASE"/>
    <property type="match status" value="1"/>
</dbReference>
<dbReference type="CDD" id="cd00082">
    <property type="entry name" value="HisKA"/>
    <property type="match status" value="1"/>
</dbReference>
<dbReference type="GO" id="GO:0000160">
    <property type="term" value="P:phosphorelay signal transduction system"/>
    <property type="evidence" value="ECO:0007669"/>
    <property type="project" value="UniProtKB-KW"/>
</dbReference>
<keyword evidence="3" id="KW-0547">Nucleotide-binding</keyword>
<dbReference type="InterPro" id="IPR003661">
    <property type="entry name" value="HisK_dim/P_dom"/>
</dbReference>
<dbReference type="SUPFAM" id="SSF47384">
    <property type="entry name" value="Homodimeric domain of signal transducing histidine kinase"/>
    <property type="match status" value="1"/>
</dbReference>
<keyword evidence="6" id="KW-0902">Two-component regulatory system</keyword>
<dbReference type="PANTHER" id="PTHR43065:SF10">
    <property type="entry name" value="PEROXIDE STRESS-ACTIVATED HISTIDINE KINASE MAK3"/>
    <property type="match status" value="1"/>
</dbReference>
<evidence type="ECO:0000256" key="6">
    <source>
        <dbReference type="ARBA" id="ARBA00023012"/>
    </source>
</evidence>
<keyword evidence="1" id="KW-0597">Phosphoprotein</keyword>
<dbReference type="CDD" id="cd00075">
    <property type="entry name" value="HATPase"/>
    <property type="match status" value="1"/>
</dbReference>
<organism evidence="10 11">
    <name type="scientific">Halolamina salina</name>
    <dbReference type="NCBI Taxonomy" id="1220023"/>
    <lineage>
        <taxon>Archaea</taxon>
        <taxon>Methanobacteriati</taxon>
        <taxon>Methanobacteriota</taxon>
        <taxon>Stenosarchaea group</taxon>
        <taxon>Halobacteria</taxon>
        <taxon>Halobacteriales</taxon>
        <taxon>Haloferacaceae</taxon>
    </lineage>
</organism>
<evidence type="ECO:0000313" key="11">
    <source>
        <dbReference type="Proteomes" id="UP001597111"/>
    </source>
</evidence>
<dbReference type="PROSITE" id="PS50109">
    <property type="entry name" value="HIS_KIN"/>
    <property type="match status" value="1"/>
</dbReference>
<keyword evidence="5 10" id="KW-0067">ATP-binding</keyword>
<dbReference type="GO" id="GO:0005524">
    <property type="term" value="F:ATP binding"/>
    <property type="evidence" value="ECO:0007669"/>
    <property type="project" value="UniProtKB-KW"/>
</dbReference>
<dbReference type="InterPro" id="IPR003594">
    <property type="entry name" value="HATPase_dom"/>
</dbReference>
<keyword evidence="8" id="KW-0812">Transmembrane</keyword>
<feature type="region of interest" description="Disordered" evidence="7">
    <location>
        <begin position="362"/>
        <end position="386"/>
    </location>
</feature>
<evidence type="ECO:0000256" key="5">
    <source>
        <dbReference type="ARBA" id="ARBA00022840"/>
    </source>
</evidence>
<dbReference type="EMBL" id="JBHUDH010000066">
    <property type="protein sequence ID" value="MFD1526105.1"/>
    <property type="molecule type" value="Genomic_DNA"/>
</dbReference>
<dbReference type="InterPro" id="IPR036890">
    <property type="entry name" value="HATPase_C_sf"/>
</dbReference>
<feature type="compositionally biased region" description="Polar residues" evidence="7">
    <location>
        <begin position="369"/>
        <end position="380"/>
    </location>
</feature>
<dbReference type="Gene3D" id="3.30.565.10">
    <property type="entry name" value="Histidine kinase-like ATPase, C-terminal domain"/>
    <property type="match status" value="1"/>
</dbReference>
<keyword evidence="8" id="KW-1133">Transmembrane helix</keyword>
<gene>
    <name evidence="10" type="ORF">ACFR9S_07285</name>
</gene>
<protein>
    <submittedName>
        <fullName evidence="10">ATP-binding protein</fullName>
    </submittedName>
</protein>
<evidence type="ECO:0000256" key="8">
    <source>
        <dbReference type="SAM" id="Phobius"/>
    </source>
</evidence>
<dbReference type="Pfam" id="PF16926">
    <property type="entry name" value="HisKA_4TM"/>
    <property type="match status" value="1"/>
</dbReference>
<keyword evidence="11" id="KW-1185">Reference proteome</keyword>
<evidence type="ECO:0000256" key="7">
    <source>
        <dbReference type="SAM" id="MobiDB-lite"/>
    </source>
</evidence>
<evidence type="ECO:0000256" key="1">
    <source>
        <dbReference type="ARBA" id="ARBA00022553"/>
    </source>
</evidence>
<dbReference type="AlphaFoldDB" id="A0ABD6B5F4"/>
<dbReference type="InterPro" id="IPR005467">
    <property type="entry name" value="His_kinase_dom"/>
</dbReference>
<dbReference type="Pfam" id="PF02518">
    <property type="entry name" value="HATPase_c"/>
    <property type="match status" value="1"/>
</dbReference>
<dbReference type="GO" id="GO:0016301">
    <property type="term" value="F:kinase activity"/>
    <property type="evidence" value="ECO:0007669"/>
    <property type="project" value="UniProtKB-KW"/>
</dbReference>
<feature type="transmembrane region" description="Helical" evidence="8">
    <location>
        <begin position="109"/>
        <end position="127"/>
    </location>
</feature>
<dbReference type="Gene3D" id="1.10.287.130">
    <property type="match status" value="1"/>
</dbReference>
<evidence type="ECO:0000256" key="2">
    <source>
        <dbReference type="ARBA" id="ARBA00022679"/>
    </source>
</evidence>
<evidence type="ECO:0000256" key="3">
    <source>
        <dbReference type="ARBA" id="ARBA00022741"/>
    </source>
</evidence>
<evidence type="ECO:0000313" key="10">
    <source>
        <dbReference type="EMBL" id="MFD1526105.1"/>
    </source>
</evidence>
<keyword evidence="2" id="KW-0808">Transferase</keyword>